<feature type="compositionally biased region" description="Basic and acidic residues" evidence="1">
    <location>
        <begin position="162"/>
        <end position="178"/>
    </location>
</feature>
<feature type="compositionally biased region" description="Basic and acidic residues" evidence="1">
    <location>
        <begin position="131"/>
        <end position="140"/>
    </location>
</feature>
<evidence type="ECO:0000256" key="1">
    <source>
        <dbReference type="SAM" id="MobiDB-lite"/>
    </source>
</evidence>
<feature type="compositionally biased region" description="Low complexity" evidence="1">
    <location>
        <begin position="209"/>
        <end position="231"/>
    </location>
</feature>
<gene>
    <name evidence="2" type="ORF">GCM10010191_32660</name>
</gene>
<feature type="compositionally biased region" description="Basic and acidic residues" evidence="1">
    <location>
        <begin position="104"/>
        <end position="116"/>
    </location>
</feature>
<evidence type="ECO:0000313" key="3">
    <source>
        <dbReference type="Proteomes" id="UP001501231"/>
    </source>
</evidence>
<evidence type="ECO:0000313" key="2">
    <source>
        <dbReference type="EMBL" id="GAA2419148.1"/>
    </source>
</evidence>
<protein>
    <recommendedName>
        <fullName evidence="4">Exo-alpha-sialidase</fullName>
    </recommendedName>
</protein>
<dbReference type="RefSeq" id="WP_344589814.1">
    <property type="nucleotide sequence ID" value="NZ_BAAARW010000012.1"/>
</dbReference>
<feature type="compositionally biased region" description="Basic and acidic residues" evidence="1">
    <location>
        <begin position="44"/>
        <end position="57"/>
    </location>
</feature>
<name>A0ABP5W3T6_9ACTN</name>
<proteinExistence type="predicted"/>
<accession>A0ABP5W3T6</accession>
<feature type="region of interest" description="Disordered" evidence="1">
    <location>
        <begin position="1"/>
        <end position="252"/>
    </location>
</feature>
<dbReference type="InterPro" id="IPR036278">
    <property type="entry name" value="Sialidase_sf"/>
</dbReference>
<sequence length="1053" mass="105982">MTARTPEQDDARLLAGAEPPAGDELSGPRGSRQIRRRLTFRPAEALREPPESREARAPGKRGKKGPSPWQRAQEAWRNAGVPWSDADAGEAADTRPPASPEAKAGAKDRSKQKGERAPAAATATEAARPPAEPKSKDGDKTKKKGKSALAGAAAPEAPRPPAEPKARTAKDENEDKGESAVAGAATADPRPPAGGKDQDKGKRKKKGEPALAGAAKSAATTDAAAEASAPAVPKPRSAGEGGAAAPRREVGLRRPSHKAVALGVGAVVAAGAVGYALTGDADEDVVRSAVAAAKPAEGWFVADPAAKADGLVQDLSTVAASGRTVVATGTETVGDGTPGRERAEFLVSLDAGRTWRLAEVHTPDGETPAPGAKPRLLAGGAGAWTAIGQTADARVAVWTSVDGRSWTNETAAVSAFGPNDRVNALVRTSSGFVAAGVASSAGADPRAVVWTSADGRAWQRADRLNLPDMAGIGGLAASGDTVVAHGSFSRKVTKTVKRKGKKKGTQQVAQTVRGEAMWRSADGGRTWAAVNVPQGQGAYGPAKGLTAGPGGFYLAREGQRTTGPKKKRKTSRYGVVFASRDGAAWAPTAQLSVPEYTVLERLTGTGAGLAALVRGKGNVGTVLRGGGGSTWRATGEVGAPGPGSAISGMAVADGGGAVVTGRRGEDGFMALAGAPGPVAPVDLTKVPGAVRAERTLAACASDPSGRLVVVGSTGGDAATWTAAGQAGWTRGRAPDFGAGRAGGPGQGRQRLTDVAHGPRGWLAVGRTDAPSGGASTPLVLASQDGTTWRRAGFPGGKTTSGVAAGPDGYVVVGMVGGSAAAWRSTDLKAWTRGGNAGKGDLDGPTWMRDVAATAKGYAAVGGRRGAAKPGQNGAKPVPPGDLPAIWTSADGRKWTAVPSPALPPGIASGAFFQVAARGDALVALGWGRTAATANAPGRAAAFVAHSSDGGRTWRTSVPEGAGETTELTAVTATPKAFLLAGTTGGPGRRNVALWKSPSGAEGWNRVRAFGAGLDGRGDQRLTALTAVGNQVVGTGVSADHRGETPMLWRTPAP</sequence>
<evidence type="ECO:0008006" key="4">
    <source>
        <dbReference type="Google" id="ProtNLM"/>
    </source>
</evidence>
<comment type="caution">
    <text evidence="2">The sequence shown here is derived from an EMBL/GenBank/DDBJ whole genome shotgun (WGS) entry which is preliminary data.</text>
</comment>
<dbReference type="EMBL" id="BAAARW010000012">
    <property type="protein sequence ID" value="GAA2419148.1"/>
    <property type="molecule type" value="Genomic_DNA"/>
</dbReference>
<reference evidence="3" key="1">
    <citation type="journal article" date="2019" name="Int. J. Syst. Evol. Microbiol.">
        <title>The Global Catalogue of Microorganisms (GCM) 10K type strain sequencing project: providing services to taxonomists for standard genome sequencing and annotation.</title>
        <authorList>
            <consortium name="The Broad Institute Genomics Platform"/>
            <consortium name="The Broad Institute Genome Sequencing Center for Infectious Disease"/>
            <person name="Wu L."/>
            <person name="Ma J."/>
        </authorList>
    </citation>
    <scope>NUCLEOTIDE SEQUENCE [LARGE SCALE GENOMIC DNA]</scope>
    <source>
        <strain evidence="3">JCM 3325</strain>
    </source>
</reference>
<dbReference type="Gene3D" id="2.120.10.10">
    <property type="match status" value="1"/>
</dbReference>
<dbReference type="Proteomes" id="UP001501231">
    <property type="component" value="Unassembled WGS sequence"/>
</dbReference>
<organism evidence="2 3">
    <name type="scientific">Actinomadura vinacea</name>
    <dbReference type="NCBI Taxonomy" id="115336"/>
    <lineage>
        <taxon>Bacteria</taxon>
        <taxon>Bacillati</taxon>
        <taxon>Actinomycetota</taxon>
        <taxon>Actinomycetes</taxon>
        <taxon>Streptosporangiales</taxon>
        <taxon>Thermomonosporaceae</taxon>
        <taxon>Actinomadura</taxon>
    </lineage>
</organism>
<feature type="compositionally biased region" description="Low complexity" evidence="1">
    <location>
        <begin position="147"/>
        <end position="156"/>
    </location>
</feature>
<feature type="compositionally biased region" description="Low complexity" evidence="1">
    <location>
        <begin position="117"/>
        <end position="129"/>
    </location>
</feature>
<feature type="compositionally biased region" description="Basic and acidic residues" evidence="1">
    <location>
        <begin position="1"/>
        <end position="12"/>
    </location>
</feature>
<dbReference type="SUPFAM" id="SSF50939">
    <property type="entry name" value="Sialidases"/>
    <property type="match status" value="3"/>
</dbReference>
<keyword evidence="3" id="KW-1185">Reference proteome</keyword>